<reference evidence="1" key="1">
    <citation type="submission" date="2022-08" db="EMBL/GenBank/DDBJ databases">
        <authorList>
            <consortium name="DOE Joint Genome Institute"/>
            <person name="Min B."/>
            <person name="Riley R."/>
            <person name="Sierra-Patev S."/>
            <person name="Naranjo-Ortiz M."/>
            <person name="Looney B."/>
            <person name="Konkel Z."/>
            <person name="Slot J.C."/>
            <person name="Sakamoto Y."/>
            <person name="Steenwyk J.L."/>
            <person name="Rokas A."/>
            <person name="Carro J."/>
            <person name="Camarero S."/>
            <person name="Ferreira P."/>
            <person name="Molpeceres G."/>
            <person name="Ruiz-Duenas F.J."/>
            <person name="Serrano A."/>
            <person name="Henrissat B."/>
            <person name="Drula E."/>
            <person name="Hughes K.W."/>
            <person name="Mata J.L."/>
            <person name="Ishikawa N.K."/>
            <person name="Vargas-Isla R."/>
            <person name="Ushijima S."/>
            <person name="Smith C.A."/>
            <person name="Ahrendt S."/>
            <person name="Andreopoulos W."/>
            <person name="He G."/>
            <person name="Labutti K."/>
            <person name="Lipzen A."/>
            <person name="Ng V."/>
            <person name="Sandor L."/>
            <person name="Barry K."/>
            <person name="Martinez A.T."/>
            <person name="Xiao Y."/>
            <person name="Gibbons J.G."/>
            <person name="Terashima K."/>
            <person name="Hibbett D.S."/>
            <person name="Grigoriev I.V."/>
        </authorList>
    </citation>
    <scope>NUCLEOTIDE SEQUENCE</scope>
    <source>
        <strain evidence="1">TFB9207</strain>
    </source>
</reference>
<comment type="caution">
    <text evidence="1">The sequence shown here is derived from an EMBL/GenBank/DDBJ whole genome shotgun (WGS) entry which is preliminary data.</text>
</comment>
<name>A0AA38NUW3_9AGAR</name>
<keyword evidence="2" id="KW-1185">Reference proteome</keyword>
<evidence type="ECO:0000313" key="1">
    <source>
        <dbReference type="EMBL" id="KAJ3831065.1"/>
    </source>
</evidence>
<dbReference type="EMBL" id="MU807851">
    <property type="protein sequence ID" value="KAJ3831065.1"/>
    <property type="molecule type" value="Genomic_DNA"/>
</dbReference>
<protein>
    <submittedName>
        <fullName evidence="1">Uncharacterized protein</fullName>
    </submittedName>
</protein>
<gene>
    <name evidence="1" type="ORF">F5878DRAFT_647973</name>
</gene>
<dbReference type="Proteomes" id="UP001163846">
    <property type="component" value="Unassembled WGS sequence"/>
</dbReference>
<feature type="non-terminal residue" evidence="1">
    <location>
        <position position="1"/>
    </location>
</feature>
<sequence>VLTTVSRPRRAINALSELNIEELAVYLKLISDTLLTPTPVTNSNIPTQDLWNTEQGVASEALAEASDSWVIRDTLRLTLEERYNEDSLRTTPLSELPPGFSLEQYVEQSLNRRRVAEFLAYAYALDKSRRSSGSNA</sequence>
<accession>A0AA38NUW3</accession>
<evidence type="ECO:0000313" key="2">
    <source>
        <dbReference type="Proteomes" id="UP001163846"/>
    </source>
</evidence>
<dbReference type="AlphaFoldDB" id="A0AA38NUW3"/>
<proteinExistence type="predicted"/>
<organism evidence="1 2">
    <name type="scientific">Lentinula raphanica</name>
    <dbReference type="NCBI Taxonomy" id="153919"/>
    <lineage>
        <taxon>Eukaryota</taxon>
        <taxon>Fungi</taxon>
        <taxon>Dikarya</taxon>
        <taxon>Basidiomycota</taxon>
        <taxon>Agaricomycotina</taxon>
        <taxon>Agaricomycetes</taxon>
        <taxon>Agaricomycetidae</taxon>
        <taxon>Agaricales</taxon>
        <taxon>Marasmiineae</taxon>
        <taxon>Omphalotaceae</taxon>
        <taxon>Lentinula</taxon>
    </lineage>
</organism>